<keyword evidence="7" id="KW-0539">Nucleus</keyword>
<dbReference type="FunFam" id="1.10.10.60:FF:000393">
    <property type="entry name" value="Small nuclear RNA activating complex polypeptide 4"/>
    <property type="match status" value="1"/>
</dbReference>
<dbReference type="GO" id="GO:0000978">
    <property type="term" value="F:RNA polymerase II cis-regulatory region sequence-specific DNA binding"/>
    <property type="evidence" value="ECO:0007669"/>
    <property type="project" value="TreeGrafter"/>
</dbReference>
<proteinExistence type="predicted"/>
<dbReference type="GO" id="GO:0042981">
    <property type="term" value="P:regulation of apoptotic process"/>
    <property type="evidence" value="ECO:0007669"/>
    <property type="project" value="InterPro"/>
</dbReference>
<dbReference type="CDD" id="cd08809">
    <property type="entry name" value="CARD_CARD9"/>
    <property type="match status" value="1"/>
</dbReference>
<feature type="coiled-coil region" evidence="11">
    <location>
        <begin position="228"/>
        <end position="255"/>
    </location>
</feature>
<protein>
    <recommendedName>
        <fullName evidence="9">snRNA-activating protein complex subunit 4</fullName>
    </recommendedName>
    <alternativeName>
        <fullName evidence="10">snRNA-activating protein complex 190 kDa subunit</fullName>
    </alternativeName>
</protein>
<feature type="domain" description="SANT" evidence="15">
    <location>
        <begin position="411"/>
        <end position="457"/>
    </location>
</feature>
<dbReference type="FunFam" id="1.10.533.10:FF:000003">
    <property type="entry name" value="Caspase recruitment domain family, member 11"/>
    <property type="match status" value="1"/>
</dbReference>
<reference evidence="17" key="1">
    <citation type="submission" date="2020-03" db="EMBL/GenBank/DDBJ databases">
        <title>Studies in the Genomics of Life Span.</title>
        <authorList>
            <person name="Glass D."/>
        </authorList>
    </citation>
    <scope>NUCLEOTIDE SEQUENCE</scope>
    <source>
        <strain evidence="17">LTLLF</strain>
        <tissue evidence="17">Muscle</tissue>
    </source>
</reference>
<dbReference type="GO" id="GO:0001006">
    <property type="term" value="F:RNA polymerase III type 3 promoter sequence-specific DNA binding"/>
    <property type="evidence" value="ECO:0007669"/>
    <property type="project" value="TreeGrafter"/>
</dbReference>
<keyword evidence="5" id="KW-0238">DNA-binding</keyword>
<evidence type="ECO:0000256" key="6">
    <source>
        <dbReference type="ARBA" id="ARBA00023163"/>
    </source>
</evidence>
<dbReference type="InterPro" id="IPR051575">
    <property type="entry name" value="Myb-like_DNA-bd"/>
</dbReference>
<dbReference type="Pfam" id="PF00619">
    <property type="entry name" value="CARD"/>
    <property type="match status" value="1"/>
</dbReference>
<keyword evidence="4 11" id="KW-0175">Coiled coil</keyword>
<evidence type="ECO:0000256" key="12">
    <source>
        <dbReference type="SAM" id="MobiDB-lite"/>
    </source>
</evidence>
<keyword evidence="1" id="KW-0597">Phosphoprotein</keyword>
<dbReference type="FunFam" id="1.10.10.60:FF:000314">
    <property type="entry name" value="Small nuclear RNA-activating complex, polypeptide 4"/>
    <property type="match status" value="1"/>
</dbReference>
<evidence type="ECO:0000313" key="17">
    <source>
        <dbReference type="EMBL" id="KAH0502970.1"/>
    </source>
</evidence>
<sequence length="1857" mass="208417">MDIDAEREKITQEIQELERILYPGSSSTHLEVSESSLSSDSEADFLPDEDLGTAAVPVLGEERWSEASNDEEDPKDKALPEDPETCLQLNMVYQEVIQEKLAEVSQLLAQNQEQQMALLLFQEEILFDLAGTKCPKVKDGKSLPSYMYIGHFMKPYFKDKVTGVGPPANEDTREKAAQGIKPFEQLLVTKWKHWEKALLRKSVVSDRLQRLLQPKLLKLEYLHEKQSRVSSKLDRQALEKQIKEAEKEIQDINQLPEETLLGNRLDNHDWEKISNINFEGGRSAEEIRKFWQSSEHPSINKQEWNAEEVERLKAIAAAHGHLEWHLVAEELGTSRSAFQCLQKFQQYNKALKRKEWTEEEDHMLTQLVQEMRVGNHIPYRKIVYFMEGRDSMQLIYRWTKSLDPSLKRGFWTPEEDAKLLQAVAKYGAHDWFKIREEVPGRSDAQCRDRYIRRLHFNLKKGRWNAKEEQQLIQLIEKYGVGHWARIASELPHRSGSQCLSKWKIMTRKKQHLQRRRGRRPHHSSQWSSSSSSDSEGYGGSSSSSSSSSSEDSGSEMELEESLENGRALVPPQHRVPDIDLWVPTRQTTSQSQREGAGRYLEHHAVSYTLDATQSHHKEDSTTVSTPELALKVPLEKMLKLVRTRPTTQSHTLVKKRPMQPPLPNSCSGSDPGDGVAGPHLRRLWRGTLQHKLRRKRQALHRRLLKHRLLLAVIPWVGDINLSCTQAPRRPAAVQTQADGIRMQLESARLTSTPVFTLLIQLLQIDTAGCMEVVRERKTQSLALLQPGTQNPQPHLLQVTDTGNKKVSSSAKNSTGCLLPSIPGQQTAKRDSHKGRPQLGSCGASAASSQVPVAAPRGLRPKPKTVSELLREKRLRESCAKKATQALTAINSQLLISSPVILQPPLLPAPQGSPVAGPATSSVELAVPVTPVMVSSSPSGSWQVAGISATDKQPPTLQTVPLNPSHKGTHIAAPAAFRSLAPAPMQVPTSCPPSTLGQSQASATSQKQGPPLLPAAPSPTQLPMQPLSLPPVLGPQASGQPLAAKASLPVNWVLTTQKLLSVPVPAVVGLPQSVMAPETVGPPTKQLPSPAMTPACQGQLPVSADTEPKGPQGHKTPPTSGHEKKTLNLSLLSQESEAATLAWLKGCQGACVPPLGSRMPYQPPSLCSLRALSSLLLHKKDLEQKASSLVASQAAGSQTEPKPGALQTSLELVQRQFRDNPAYLLLKTRFLAIFSLPALLATLPPNSVPTTLSAAMAVGSESDSEDLGDLELKDRASQLDCPTCRVQADPTATAAIQDTARLPFTDTEAAVSHKLSAQPTEDMSDYENDDECWSALESFRVKLISVIDPSRITPYLRQCKVLNPDDEEQVLSDPNLVIRKRKVGVLLDILQRTGHKGYVAFLESLELYYPQLYRKVTGKEPARVFSMIIDASGESGLTQLLMTEVMKLQKKVQDLTALLNSKDDFIKELRLKDSLLRKHQERVQRLKEECELSSRELKRCKDENYDLAKRLAHLSEEKGSALMRNRDLQLEVDRLRHSLMKAEDDCKVERKHTLKLRHAMEQRPSQELMWELQQEKDLLQARVQELEVSVQEGKVDRNSPYIQVLEEDWRQALKEHQEQANTIFFLRKDLRQAEALRIRCMEERELFELQCQALRKDAKMYKDRIEAILQQMEEVSIERDQAMTSREELHAQCAQSFQEKDELRKQVRELSEKADELQLQLFQSEGRLLAAEGRLKQQQLDMLILSSDLEDTSPRNSQELSLPQDLEEDTQLSDKGVLADRESPEQPFVAQSKEPLSQTHGMGPSSSEPPEKERRRLKESFENYRRKRALRKMQNSWRQDEGDCENTTGSDNTDTEGS</sequence>
<feature type="compositionally biased region" description="Basic and acidic residues" evidence="12">
    <location>
        <begin position="1808"/>
        <end position="1823"/>
    </location>
</feature>
<dbReference type="PROSITE" id="PS50209">
    <property type="entry name" value="CARD"/>
    <property type="match status" value="1"/>
</dbReference>
<keyword evidence="3" id="KW-0805">Transcription regulation</keyword>
<evidence type="ECO:0000256" key="4">
    <source>
        <dbReference type="ARBA" id="ARBA00023054"/>
    </source>
</evidence>
<feature type="compositionally biased region" description="Polar residues" evidence="12">
    <location>
        <begin position="986"/>
        <end position="1007"/>
    </location>
</feature>
<dbReference type="FunFam" id="1.10.10.60:FF:000016">
    <property type="entry name" value="Transcriptional activator Myb isoform A"/>
    <property type="match status" value="1"/>
</dbReference>
<feature type="domain" description="CARD" evidence="14">
    <location>
        <begin position="1327"/>
        <end position="1419"/>
    </location>
</feature>
<dbReference type="InterPro" id="IPR001315">
    <property type="entry name" value="CARD"/>
</dbReference>
<dbReference type="PROSITE" id="PS50090">
    <property type="entry name" value="MYB_LIKE"/>
    <property type="match status" value="4"/>
</dbReference>
<dbReference type="PROSITE" id="PS51293">
    <property type="entry name" value="SANT"/>
    <property type="match status" value="2"/>
</dbReference>
<gene>
    <name evidence="17" type="ORF">LTLLF_190045</name>
</gene>
<feature type="compositionally biased region" description="Low complexity" evidence="12">
    <location>
        <begin position="523"/>
        <end position="551"/>
    </location>
</feature>
<feature type="domain" description="HTH myb-type" evidence="16">
    <location>
        <begin position="296"/>
        <end position="352"/>
    </location>
</feature>
<accession>A0A8J6G291</accession>
<dbReference type="InterPro" id="IPR017884">
    <property type="entry name" value="SANT_dom"/>
</dbReference>
<evidence type="ECO:0000256" key="5">
    <source>
        <dbReference type="ARBA" id="ARBA00023125"/>
    </source>
</evidence>
<comment type="caution">
    <text evidence="17">The sequence shown here is derived from an EMBL/GenBank/DDBJ whole genome shotgun (WGS) entry which is preliminary data.</text>
</comment>
<evidence type="ECO:0000256" key="9">
    <source>
        <dbReference type="ARBA" id="ARBA00071222"/>
    </source>
</evidence>
<dbReference type="InterPro" id="IPR042142">
    <property type="entry name" value="CARD_CARD9"/>
</dbReference>
<dbReference type="InterPro" id="IPR011029">
    <property type="entry name" value="DEATH-like_dom_sf"/>
</dbReference>
<dbReference type="GO" id="GO:0019185">
    <property type="term" value="C:snRNA-activating protein complex"/>
    <property type="evidence" value="ECO:0007669"/>
    <property type="project" value="TreeGrafter"/>
</dbReference>
<feature type="region of interest" description="Disordered" evidence="12">
    <location>
        <begin position="785"/>
        <end position="860"/>
    </location>
</feature>
<feature type="region of interest" description="Disordered" evidence="12">
    <location>
        <begin position="509"/>
        <end position="571"/>
    </location>
</feature>
<dbReference type="Pfam" id="PF13921">
    <property type="entry name" value="Myb_DNA-bind_6"/>
    <property type="match status" value="2"/>
</dbReference>
<feature type="domain" description="SANT" evidence="15">
    <location>
        <begin position="458"/>
        <end position="507"/>
    </location>
</feature>
<evidence type="ECO:0000259" key="15">
    <source>
        <dbReference type="PROSITE" id="PS51293"/>
    </source>
</evidence>
<feature type="compositionally biased region" description="Acidic residues" evidence="12">
    <location>
        <begin position="552"/>
        <end position="562"/>
    </location>
</feature>
<dbReference type="PROSITE" id="PS51294">
    <property type="entry name" value="HTH_MYB"/>
    <property type="match status" value="3"/>
</dbReference>
<feature type="domain" description="Myb-like" evidence="13">
    <location>
        <begin position="296"/>
        <end position="348"/>
    </location>
</feature>
<feature type="domain" description="HTH myb-type" evidence="16">
    <location>
        <begin position="459"/>
        <end position="510"/>
    </location>
</feature>
<feature type="region of interest" description="Disordered" evidence="12">
    <location>
        <begin position="577"/>
        <end position="596"/>
    </location>
</feature>
<dbReference type="PANTHER" id="PTHR46621:SF1">
    <property type="entry name" value="SNRNA-ACTIVATING PROTEIN COMPLEX SUBUNIT 4"/>
    <property type="match status" value="1"/>
</dbReference>
<dbReference type="Gene3D" id="1.10.533.10">
    <property type="entry name" value="Death Domain, Fas"/>
    <property type="match status" value="1"/>
</dbReference>
<dbReference type="InterPro" id="IPR009057">
    <property type="entry name" value="Homeodomain-like_sf"/>
</dbReference>
<dbReference type="InterPro" id="IPR017930">
    <property type="entry name" value="Myb_dom"/>
</dbReference>
<feature type="domain" description="Myb-like" evidence="13">
    <location>
        <begin position="455"/>
        <end position="506"/>
    </location>
</feature>
<dbReference type="FunFam" id="1.10.10.60:FF:000321">
    <property type="entry name" value="Small nuclear RNA-activating complex, polypeptide 4"/>
    <property type="match status" value="1"/>
</dbReference>
<name>A0A8J6G291_MICOH</name>
<feature type="region of interest" description="Disordered" evidence="12">
    <location>
        <begin position="1746"/>
        <end position="1857"/>
    </location>
</feature>
<dbReference type="GO" id="GO:0042796">
    <property type="term" value="P:snRNA transcription by RNA polymerase III"/>
    <property type="evidence" value="ECO:0007669"/>
    <property type="project" value="TreeGrafter"/>
</dbReference>
<evidence type="ECO:0000259" key="16">
    <source>
        <dbReference type="PROSITE" id="PS51294"/>
    </source>
</evidence>
<dbReference type="Proteomes" id="UP000710432">
    <property type="component" value="Unassembled WGS sequence"/>
</dbReference>
<evidence type="ECO:0000256" key="8">
    <source>
        <dbReference type="ARBA" id="ARBA00025193"/>
    </source>
</evidence>
<feature type="compositionally biased region" description="Low complexity" evidence="12">
    <location>
        <begin position="843"/>
        <end position="855"/>
    </location>
</feature>
<evidence type="ECO:0000256" key="3">
    <source>
        <dbReference type="ARBA" id="ARBA00023015"/>
    </source>
</evidence>
<keyword evidence="2" id="KW-0677">Repeat</keyword>
<feature type="region of interest" description="Disordered" evidence="12">
    <location>
        <begin position="644"/>
        <end position="674"/>
    </location>
</feature>
<dbReference type="SUPFAM" id="SSF46689">
    <property type="entry name" value="Homeodomain-like"/>
    <property type="match status" value="3"/>
</dbReference>
<dbReference type="CDD" id="cd00167">
    <property type="entry name" value="SANT"/>
    <property type="match status" value="3"/>
</dbReference>
<feature type="domain" description="Myb-like" evidence="13">
    <location>
        <begin position="403"/>
        <end position="454"/>
    </location>
</feature>
<feature type="coiled-coil region" evidence="11">
    <location>
        <begin position="1468"/>
        <end position="1544"/>
    </location>
</feature>
<dbReference type="SUPFAM" id="SSF47986">
    <property type="entry name" value="DEATH domain"/>
    <property type="match status" value="1"/>
</dbReference>
<evidence type="ECO:0000256" key="11">
    <source>
        <dbReference type="SAM" id="Coils"/>
    </source>
</evidence>
<evidence type="ECO:0000256" key="7">
    <source>
        <dbReference type="ARBA" id="ARBA00023242"/>
    </source>
</evidence>
<dbReference type="EMBL" id="JAATJU010025656">
    <property type="protein sequence ID" value="KAH0502970.1"/>
    <property type="molecule type" value="Genomic_DNA"/>
</dbReference>
<keyword evidence="6" id="KW-0804">Transcription</keyword>
<feature type="region of interest" description="Disordered" evidence="12">
    <location>
        <begin position="982"/>
        <end position="1024"/>
    </location>
</feature>
<dbReference type="PANTHER" id="PTHR46621">
    <property type="entry name" value="SNRNA-ACTIVATING PROTEIN COMPLEX SUBUNIT 4"/>
    <property type="match status" value="1"/>
</dbReference>
<dbReference type="GO" id="GO:0042795">
    <property type="term" value="P:snRNA transcription by RNA polymerase II"/>
    <property type="evidence" value="ECO:0007669"/>
    <property type="project" value="TreeGrafter"/>
</dbReference>
<comment type="function">
    <text evidence="8">Part of the SNAPc complex required for the transcription of both RNA polymerase II and III small-nuclear RNA genes. Binds to the proximal sequence element (PSE), a non-TATA-box basal promoter element common to these 2 types of genes. Recruits TBP and BRF2 to the U6 snRNA TATA box.</text>
</comment>
<evidence type="ECO:0000259" key="14">
    <source>
        <dbReference type="PROSITE" id="PS50209"/>
    </source>
</evidence>
<evidence type="ECO:0000313" key="18">
    <source>
        <dbReference type="Proteomes" id="UP000710432"/>
    </source>
</evidence>
<feature type="compositionally biased region" description="Basic residues" evidence="12">
    <location>
        <begin position="509"/>
        <end position="522"/>
    </location>
</feature>
<feature type="region of interest" description="Disordered" evidence="12">
    <location>
        <begin position="1078"/>
        <end position="1123"/>
    </location>
</feature>
<feature type="compositionally biased region" description="Polar residues" evidence="12">
    <location>
        <begin position="584"/>
        <end position="593"/>
    </location>
</feature>
<evidence type="ECO:0000256" key="1">
    <source>
        <dbReference type="ARBA" id="ARBA00022553"/>
    </source>
</evidence>
<feature type="coiled-coil region" evidence="11">
    <location>
        <begin position="1650"/>
        <end position="1726"/>
    </location>
</feature>
<feature type="compositionally biased region" description="Low complexity" evidence="12">
    <location>
        <begin position="25"/>
        <end position="40"/>
    </location>
</feature>
<feature type="region of interest" description="Disordered" evidence="12">
    <location>
        <begin position="23"/>
        <end position="81"/>
    </location>
</feature>
<feature type="compositionally biased region" description="Polar residues" evidence="12">
    <location>
        <begin position="785"/>
        <end position="815"/>
    </location>
</feature>
<feature type="domain" description="HTH myb-type" evidence="16">
    <location>
        <begin position="403"/>
        <end position="458"/>
    </location>
</feature>
<evidence type="ECO:0000256" key="2">
    <source>
        <dbReference type="ARBA" id="ARBA00022737"/>
    </source>
</evidence>
<dbReference type="SMART" id="SM00717">
    <property type="entry name" value="SANT"/>
    <property type="match status" value="5"/>
</dbReference>
<dbReference type="Gene3D" id="1.10.10.60">
    <property type="entry name" value="Homeodomain-like"/>
    <property type="match status" value="4"/>
</dbReference>
<organism evidence="17 18">
    <name type="scientific">Microtus ochrogaster</name>
    <name type="common">Prairie vole</name>
    <dbReference type="NCBI Taxonomy" id="79684"/>
    <lineage>
        <taxon>Eukaryota</taxon>
        <taxon>Metazoa</taxon>
        <taxon>Chordata</taxon>
        <taxon>Craniata</taxon>
        <taxon>Vertebrata</taxon>
        <taxon>Euteleostomi</taxon>
        <taxon>Mammalia</taxon>
        <taxon>Eutheria</taxon>
        <taxon>Euarchontoglires</taxon>
        <taxon>Glires</taxon>
        <taxon>Rodentia</taxon>
        <taxon>Myomorpha</taxon>
        <taxon>Muroidea</taxon>
        <taxon>Cricetidae</taxon>
        <taxon>Arvicolinae</taxon>
        <taxon>Microtus</taxon>
    </lineage>
</organism>
<feature type="compositionally biased region" description="Acidic residues" evidence="12">
    <location>
        <begin position="41"/>
        <end position="51"/>
    </location>
</feature>
<evidence type="ECO:0000259" key="13">
    <source>
        <dbReference type="PROSITE" id="PS50090"/>
    </source>
</evidence>
<feature type="domain" description="Myb-like" evidence="13">
    <location>
        <begin position="351"/>
        <end position="402"/>
    </location>
</feature>
<dbReference type="InterPro" id="IPR001005">
    <property type="entry name" value="SANT/Myb"/>
</dbReference>
<evidence type="ECO:0000256" key="10">
    <source>
        <dbReference type="ARBA" id="ARBA00079701"/>
    </source>
</evidence>